<evidence type="ECO:0000256" key="1">
    <source>
        <dbReference type="RuleBase" id="RU367030"/>
    </source>
</evidence>
<dbReference type="EMBL" id="GG692434">
    <property type="protein sequence ID" value="EER37529.1"/>
    <property type="molecule type" value="Genomic_DNA"/>
</dbReference>
<name>C6HPR8_AJECH</name>
<dbReference type="STRING" id="544712.C6HPR8"/>
<keyword evidence="1" id="KW-0378">Hydrolase</keyword>
<dbReference type="GO" id="GO:0006974">
    <property type="term" value="P:DNA damage response"/>
    <property type="evidence" value="ECO:0007669"/>
    <property type="project" value="TreeGrafter"/>
</dbReference>
<evidence type="ECO:0000313" key="2">
    <source>
        <dbReference type="EMBL" id="EER37529.1"/>
    </source>
</evidence>
<dbReference type="OMA" id="RRIHEWC"/>
<dbReference type="GO" id="GO:0046872">
    <property type="term" value="F:metal ion binding"/>
    <property type="evidence" value="ECO:0007669"/>
    <property type="project" value="UniProtKB-UniRule"/>
</dbReference>
<dbReference type="GO" id="GO:0097023">
    <property type="term" value="F:fructose 6-phosphate aldolase activity"/>
    <property type="evidence" value="ECO:0007669"/>
    <property type="project" value="RHEA"/>
</dbReference>
<dbReference type="Gene3D" id="1.20.930.60">
    <property type="match status" value="1"/>
</dbReference>
<dbReference type="VEuPathDB" id="FungiDB:HCDG_08199"/>
<dbReference type="AlphaFoldDB" id="C6HPR8"/>
<dbReference type="PANTHER" id="PTHR12260">
    <property type="entry name" value="DAMAGE-CONTROL PHOSPHATASE ARMT1"/>
    <property type="match status" value="1"/>
</dbReference>
<comment type="domain">
    <text evidence="1">Subfamily III proteins have a conserved RTxK motif about 40-50 residues from the C-terminus; the threonine may be replaced by serine or cysteine.</text>
</comment>
<dbReference type="PANTHER" id="PTHR12260:SF6">
    <property type="entry name" value="DAMAGE-CONTROL PHOSPHATASE ARMT1"/>
    <property type="match status" value="1"/>
</dbReference>
<sequence length="103" mass="12073">MTPLRLHTYRQETDGRLFWSTGAIDDLSRTLFEVTDDEKRKEGKTIVGKLAELKYELQHNRKLTPLEDDGESDIAIYNKELEERGGLVWFNAPWLYTECYLCS</sequence>
<dbReference type="GO" id="GO:0103026">
    <property type="term" value="F:fructose-1-phosphatase activity"/>
    <property type="evidence" value="ECO:0007669"/>
    <property type="project" value="RHEA"/>
</dbReference>
<dbReference type="GO" id="GO:0005634">
    <property type="term" value="C:nucleus"/>
    <property type="evidence" value="ECO:0007669"/>
    <property type="project" value="TreeGrafter"/>
</dbReference>
<dbReference type="Proteomes" id="UP000002624">
    <property type="component" value="Unassembled WGS sequence"/>
</dbReference>
<comment type="cofactor">
    <cofactor evidence="1">
        <name>Mn(2+)</name>
        <dbReference type="ChEBI" id="CHEBI:29035"/>
    </cofactor>
    <cofactor evidence="1">
        <name>Ni(2+)</name>
        <dbReference type="ChEBI" id="CHEBI:49786"/>
    </cofactor>
</comment>
<gene>
    <name evidence="2" type="ORF">HCDG_08199</name>
</gene>
<dbReference type="HOGENOM" id="CLU_2262987_0_0_1"/>
<comment type="catalytic activity">
    <reaction evidence="1">
        <text>beta-D-fructose 6-phosphate = dihydroxyacetone + D-glyceraldehyde 3-phosphate</text>
        <dbReference type="Rhea" id="RHEA:28002"/>
        <dbReference type="ChEBI" id="CHEBI:16016"/>
        <dbReference type="ChEBI" id="CHEBI:57634"/>
        <dbReference type="ChEBI" id="CHEBI:59776"/>
    </reaction>
</comment>
<accession>C6HPR8</accession>
<dbReference type="EC" id="3.1.3.-" evidence="1"/>
<reference evidence="3" key="1">
    <citation type="submission" date="2009-05" db="EMBL/GenBank/DDBJ databases">
        <title>The genome sequence of Ajellomyces capsulatus strain H143.</title>
        <authorList>
            <person name="Champion M."/>
            <person name="Cuomo C.A."/>
            <person name="Ma L.-J."/>
            <person name="Henn M.R."/>
            <person name="Sil A."/>
            <person name="Goldman B."/>
            <person name="Young S.K."/>
            <person name="Kodira C.D."/>
            <person name="Zeng Q."/>
            <person name="Koehrsen M."/>
            <person name="Alvarado L."/>
            <person name="Berlin A.M."/>
            <person name="Borenstein D."/>
            <person name="Chen Z."/>
            <person name="Engels R."/>
            <person name="Freedman E."/>
            <person name="Gellesch M."/>
            <person name="Goldberg J."/>
            <person name="Griggs A."/>
            <person name="Gujja S."/>
            <person name="Heiman D.I."/>
            <person name="Hepburn T.A."/>
            <person name="Howarth C."/>
            <person name="Jen D."/>
            <person name="Larson L."/>
            <person name="Lewis B."/>
            <person name="Mehta T."/>
            <person name="Park D."/>
            <person name="Pearson M."/>
            <person name="Roberts A."/>
            <person name="Saif S."/>
            <person name="Shea T.D."/>
            <person name="Shenoy N."/>
            <person name="Sisk P."/>
            <person name="Stolte C."/>
            <person name="Sykes S."/>
            <person name="Walk T."/>
            <person name="White J."/>
            <person name="Yandava C."/>
            <person name="Klein B."/>
            <person name="McEwen J.G."/>
            <person name="Puccia R."/>
            <person name="Goldman G.H."/>
            <person name="Felipe M.S."/>
            <person name="Nino-Vega G."/>
            <person name="San-Blas G."/>
            <person name="Taylor J.W."/>
            <person name="Mendoza L."/>
            <person name="Galagan J.E."/>
            <person name="Nusbaum C."/>
            <person name="Birren B.W."/>
        </authorList>
    </citation>
    <scope>NUCLEOTIDE SEQUENCE [LARGE SCALE GENOMIC DNA]</scope>
    <source>
        <strain evidence="3">H143</strain>
    </source>
</reference>
<comment type="function">
    <text evidence="1">Metal-dependent phosphatase that shows phosphatase activity against several substrates, including fructose-1-phosphate and fructose-6-phosphate. Its preference for fructose-1-phosphate, a strong glycating agent that causes DNA damage rather than a canonical yeast metabolite, suggests a damage-control function in hexose phosphate metabolism.</text>
</comment>
<proteinExistence type="inferred from homology"/>
<keyword evidence="1" id="KW-0464">Manganese</keyword>
<keyword evidence="1" id="KW-0479">Metal-binding</keyword>
<evidence type="ECO:0000313" key="3">
    <source>
        <dbReference type="Proteomes" id="UP000002624"/>
    </source>
</evidence>
<dbReference type="InterPro" id="IPR039763">
    <property type="entry name" value="ARMT1"/>
</dbReference>
<comment type="catalytic activity">
    <reaction evidence="1">
        <text>beta-D-fructose 1-phosphate + H2O = D-fructose + phosphate</text>
        <dbReference type="Rhea" id="RHEA:35603"/>
        <dbReference type="ChEBI" id="CHEBI:15377"/>
        <dbReference type="ChEBI" id="CHEBI:37721"/>
        <dbReference type="ChEBI" id="CHEBI:43474"/>
        <dbReference type="ChEBI" id="CHEBI:138881"/>
    </reaction>
</comment>
<comment type="similarity">
    <text evidence="1">Belongs to the damage-control phosphatase family. Sugar phosphate phosphatase III subfamily.</text>
</comment>
<protein>
    <recommendedName>
        <fullName evidence="1">Sugar phosphate phosphatase</fullName>
        <ecNumber evidence="1">3.1.3.-</ecNumber>
    </recommendedName>
</protein>
<organism evidence="2 3">
    <name type="scientific">Ajellomyces capsulatus (strain H143)</name>
    <name type="common">Darling's disease fungus</name>
    <name type="synonym">Histoplasma capsulatum</name>
    <dbReference type="NCBI Taxonomy" id="544712"/>
    <lineage>
        <taxon>Eukaryota</taxon>
        <taxon>Fungi</taxon>
        <taxon>Dikarya</taxon>
        <taxon>Ascomycota</taxon>
        <taxon>Pezizomycotina</taxon>
        <taxon>Eurotiomycetes</taxon>
        <taxon>Eurotiomycetidae</taxon>
        <taxon>Onygenales</taxon>
        <taxon>Ajellomycetaceae</taxon>
        <taxon>Histoplasma</taxon>
    </lineage>
</organism>